<keyword evidence="3" id="KW-0520">NAD</keyword>
<evidence type="ECO:0000259" key="4">
    <source>
        <dbReference type="Pfam" id="PF00465"/>
    </source>
</evidence>
<evidence type="ECO:0000256" key="1">
    <source>
        <dbReference type="ARBA" id="ARBA00007358"/>
    </source>
</evidence>
<comment type="caution">
    <text evidence="6">The sequence shown here is derived from an EMBL/GenBank/DDBJ whole genome shotgun (WGS) entry which is preliminary data.</text>
</comment>
<dbReference type="Pfam" id="PF25137">
    <property type="entry name" value="ADH_Fe_C"/>
    <property type="match status" value="1"/>
</dbReference>
<dbReference type="Gene3D" id="3.40.50.1970">
    <property type="match status" value="1"/>
</dbReference>
<keyword evidence="2" id="KW-0560">Oxidoreductase</keyword>
<name>A0ABT3KTB8_9BURK</name>
<gene>
    <name evidence="6" type="ORF">D5039_10515</name>
</gene>
<feature type="domain" description="Fe-containing alcohol dehydrogenase-like C-terminal" evidence="5">
    <location>
        <begin position="164"/>
        <end position="345"/>
    </location>
</feature>
<dbReference type="CDD" id="cd08177">
    <property type="entry name" value="MAR"/>
    <property type="match status" value="1"/>
</dbReference>
<organism evidence="6 7">
    <name type="scientific">Verminephrobacter aporrectodeae subsp. tuberculatae</name>
    <dbReference type="NCBI Taxonomy" id="1110392"/>
    <lineage>
        <taxon>Bacteria</taxon>
        <taxon>Pseudomonadati</taxon>
        <taxon>Pseudomonadota</taxon>
        <taxon>Betaproteobacteria</taxon>
        <taxon>Burkholderiales</taxon>
        <taxon>Comamonadaceae</taxon>
        <taxon>Verminephrobacter</taxon>
    </lineage>
</organism>
<dbReference type="SUPFAM" id="SSF56796">
    <property type="entry name" value="Dehydroquinate synthase-like"/>
    <property type="match status" value="1"/>
</dbReference>
<accession>A0ABT3KTB8</accession>
<evidence type="ECO:0000256" key="3">
    <source>
        <dbReference type="ARBA" id="ARBA00023027"/>
    </source>
</evidence>
<evidence type="ECO:0000256" key="2">
    <source>
        <dbReference type="ARBA" id="ARBA00023002"/>
    </source>
</evidence>
<reference evidence="7" key="1">
    <citation type="submission" date="2023-07" db="EMBL/GenBank/DDBJ databases">
        <title>Verminephrobacter genomes.</title>
        <authorList>
            <person name="Lund M.B."/>
        </authorList>
    </citation>
    <scope>NUCLEOTIDE SEQUENCE [LARGE SCALE GENOMIC DNA]</scope>
    <source>
        <strain evidence="7">AtM5-05</strain>
    </source>
</reference>
<dbReference type="Gene3D" id="1.20.1090.10">
    <property type="entry name" value="Dehydroquinate synthase-like - alpha domain"/>
    <property type="match status" value="1"/>
</dbReference>
<dbReference type="InterPro" id="IPR056798">
    <property type="entry name" value="ADH_Fe_C"/>
</dbReference>
<dbReference type="InterPro" id="IPR001670">
    <property type="entry name" value="ADH_Fe/GldA"/>
</dbReference>
<dbReference type="EMBL" id="QZCW01000002">
    <property type="protein sequence ID" value="MCW5321567.1"/>
    <property type="molecule type" value="Genomic_DNA"/>
</dbReference>
<keyword evidence="7" id="KW-1185">Reference proteome</keyword>
<dbReference type="RefSeq" id="WP_265258737.1">
    <property type="nucleotide sequence ID" value="NZ_QZCV01000002.1"/>
</dbReference>
<dbReference type="InterPro" id="IPR034786">
    <property type="entry name" value="MAR"/>
</dbReference>
<dbReference type="Pfam" id="PF00465">
    <property type="entry name" value="Fe-ADH"/>
    <property type="match status" value="1"/>
</dbReference>
<dbReference type="InterPro" id="IPR039697">
    <property type="entry name" value="Alcohol_dehydrogenase_Fe"/>
</dbReference>
<dbReference type="PANTHER" id="PTHR11496:SF102">
    <property type="entry name" value="ALCOHOL DEHYDROGENASE 4"/>
    <property type="match status" value="1"/>
</dbReference>
<feature type="domain" description="Alcohol dehydrogenase iron-type/glycerol dehydrogenase GldA" evidence="4">
    <location>
        <begin position="9"/>
        <end position="152"/>
    </location>
</feature>
<evidence type="ECO:0000313" key="6">
    <source>
        <dbReference type="EMBL" id="MCW5321567.1"/>
    </source>
</evidence>
<evidence type="ECO:0000259" key="5">
    <source>
        <dbReference type="Pfam" id="PF25137"/>
    </source>
</evidence>
<protein>
    <submittedName>
        <fullName evidence="6">Maleylacetate reductase</fullName>
    </submittedName>
</protein>
<dbReference type="Proteomes" id="UP001208935">
    <property type="component" value="Unassembled WGS sequence"/>
</dbReference>
<proteinExistence type="inferred from homology"/>
<evidence type="ECO:0000313" key="7">
    <source>
        <dbReference type="Proteomes" id="UP001208935"/>
    </source>
</evidence>
<comment type="similarity">
    <text evidence="1">Belongs to the iron-containing alcohol dehydrogenase family.</text>
</comment>
<sequence length="352" mass="37010">MDFFCQSLPGRVRFANGCIAQTGNELQELGIAQALVLCTPRQRTAALALIDRLGPRAAGLFDQAAMHVPVDGVARARELVVQTAADGVLAYGGGSTVGLAKAIALETGLPIVAVPTTYAGSEMTPIYGLTEGGLKRTGRDPRVLPRSVLYDPTLTLELPLALSISSGLNAIAHAAEGLYARDGNPVLGLMAEEGIRALAQGLAGLLADARELRARADCLYGAWLCGSVLGQAGMALHHKLCHVLGGAFHLPHAQTHAVMLAHTLAYNAPAAPQAMARIARALDCRDGPRGVQELALRLGAPMALRDIGMDATGLDRALELALQNPYWNPRPLERDALRGLLRRAWSGDPVAA</sequence>
<dbReference type="GeneID" id="77319775"/>
<dbReference type="PANTHER" id="PTHR11496">
    <property type="entry name" value="ALCOHOL DEHYDROGENASE"/>
    <property type="match status" value="1"/>
</dbReference>